<dbReference type="eggNOG" id="COG0789">
    <property type="taxonomic scope" value="Bacteria"/>
</dbReference>
<dbReference type="SUPFAM" id="SSF52242">
    <property type="entry name" value="Cobalamin (vitamin B12)-binding domain"/>
    <property type="match status" value="1"/>
</dbReference>
<feature type="domain" description="HTH merR-type" evidence="4">
    <location>
        <begin position="19"/>
        <end position="76"/>
    </location>
</feature>
<dbReference type="EMBL" id="LWSA01000027">
    <property type="protein sequence ID" value="OCX76321.1"/>
    <property type="molecule type" value="Genomic_DNA"/>
</dbReference>
<dbReference type="SMART" id="SM00422">
    <property type="entry name" value="HTH_MERR"/>
    <property type="match status" value="1"/>
</dbReference>
<keyword evidence="8" id="KW-1185">Reference proteome</keyword>
<dbReference type="STRING" id="930.GCA_002079865_03566"/>
<dbReference type="GO" id="GO:0046872">
    <property type="term" value="F:metal ion binding"/>
    <property type="evidence" value="ECO:0007669"/>
    <property type="project" value="InterPro"/>
</dbReference>
<evidence type="ECO:0000313" key="5">
    <source>
        <dbReference type="EMBL" id="OCX74651.1"/>
    </source>
</evidence>
<dbReference type="PANTHER" id="PTHR30204">
    <property type="entry name" value="REDOX-CYCLING DRUG-SENSING TRANSCRIPTIONAL ACTIVATOR SOXR"/>
    <property type="match status" value="1"/>
</dbReference>
<dbReference type="PROSITE" id="PS50937">
    <property type="entry name" value="HTH_MERR_2"/>
    <property type="match status" value="1"/>
</dbReference>
<dbReference type="InterPro" id="IPR047057">
    <property type="entry name" value="MerR_fam"/>
</dbReference>
<keyword evidence="3" id="KW-0804">Transcription</keyword>
<dbReference type="GO" id="GO:0031419">
    <property type="term" value="F:cobalamin binding"/>
    <property type="evidence" value="ECO:0007669"/>
    <property type="project" value="InterPro"/>
</dbReference>
<organism evidence="5 8">
    <name type="scientific">Acidithiobacillus thiooxidans</name>
    <name type="common">Thiobacillus thiooxidans</name>
    <dbReference type="NCBI Taxonomy" id="930"/>
    <lineage>
        <taxon>Bacteria</taxon>
        <taxon>Pseudomonadati</taxon>
        <taxon>Pseudomonadota</taxon>
        <taxon>Acidithiobacillia</taxon>
        <taxon>Acidithiobacillales</taxon>
        <taxon>Acidithiobacillaceae</taxon>
        <taxon>Acidithiobacillus</taxon>
    </lineage>
</organism>
<evidence type="ECO:0000313" key="7">
    <source>
        <dbReference type="Proteomes" id="UP000094893"/>
    </source>
</evidence>
<dbReference type="Gene3D" id="3.40.50.280">
    <property type="entry name" value="Cobalamin-binding domain"/>
    <property type="match status" value="1"/>
</dbReference>
<dbReference type="GO" id="GO:0003700">
    <property type="term" value="F:DNA-binding transcription factor activity"/>
    <property type="evidence" value="ECO:0007669"/>
    <property type="project" value="InterPro"/>
</dbReference>
<reference evidence="5 7" key="1">
    <citation type="journal article" date="2016" name="Int. J. Mol. Sci.">
        <title>Comparative genomics of the extreme acidophile Acidithiobacillus thiooxidans reveals intraspecific divergence and niche adaptation.</title>
        <authorList>
            <person name="Zhang X."/>
            <person name="Feng X."/>
            <person name="Tao J."/>
            <person name="Ma L."/>
            <person name="Xiao Y."/>
            <person name="Liang Y."/>
            <person name="Liu X."/>
            <person name="Yin H."/>
        </authorList>
    </citation>
    <scope>NUCLEOTIDE SEQUENCE [LARGE SCALE GENOMIC DNA]</scope>
    <source>
        <strain evidence="6 7">A02</strain>
        <strain evidence="5">DXS-W</strain>
    </source>
</reference>
<protein>
    <submittedName>
        <fullName evidence="5">MerR family transcriptional regulator</fullName>
    </submittedName>
</protein>
<dbReference type="Gene3D" id="1.10.1660.10">
    <property type="match status" value="1"/>
</dbReference>
<evidence type="ECO:0000256" key="2">
    <source>
        <dbReference type="ARBA" id="ARBA00023125"/>
    </source>
</evidence>
<evidence type="ECO:0000256" key="1">
    <source>
        <dbReference type="ARBA" id="ARBA00023015"/>
    </source>
</evidence>
<evidence type="ECO:0000259" key="4">
    <source>
        <dbReference type="PROSITE" id="PS50937"/>
    </source>
</evidence>
<dbReference type="eggNOG" id="COG5012">
    <property type="taxonomic scope" value="Bacteria"/>
</dbReference>
<accession>A0A1C2JID8</accession>
<keyword evidence="2" id="KW-0238">DNA-binding</keyword>
<dbReference type="AlphaFoldDB" id="A0A1C2JID8"/>
<evidence type="ECO:0000313" key="6">
    <source>
        <dbReference type="EMBL" id="OCX76321.1"/>
    </source>
</evidence>
<gene>
    <name evidence="5" type="ORF">A6M23_05645</name>
    <name evidence="6" type="ORF">A6P07_02530</name>
</gene>
<dbReference type="PANTHER" id="PTHR30204:SF67">
    <property type="entry name" value="HTH-TYPE TRANSCRIPTIONAL REGULATOR MLRA-RELATED"/>
    <property type="match status" value="1"/>
</dbReference>
<dbReference type="GO" id="GO:0003677">
    <property type="term" value="F:DNA binding"/>
    <property type="evidence" value="ECO:0007669"/>
    <property type="project" value="UniProtKB-KW"/>
</dbReference>
<dbReference type="InterPro" id="IPR000551">
    <property type="entry name" value="MerR-type_HTH_dom"/>
</dbReference>
<dbReference type="EMBL" id="LWRY01000035">
    <property type="protein sequence ID" value="OCX74651.1"/>
    <property type="molecule type" value="Genomic_DNA"/>
</dbReference>
<proteinExistence type="predicted"/>
<dbReference type="InterPro" id="IPR009061">
    <property type="entry name" value="DNA-bd_dom_put_sf"/>
</dbReference>
<dbReference type="InterPro" id="IPR036724">
    <property type="entry name" value="Cobalamin-bd_sf"/>
</dbReference>
<keyword evidence="1" id="KW-0805">Transcription regulation</keyword>
<evidence type="ECO:0000256" key="3">
    <source>
        <dbReference type="ARBA" id="ARBA00023163"/>
    </source>
</evidence>
<dbReference type="Pfam" id="PF13411">
    <property type="entry name" value="MerR_1"/>
    <property type="match status" value="1"/>
</dbReference>
<comment type="caution">
    <text evidence="5">The sequence shown here is derived from an EMBL/GenBank/DDBJ whole genome shotgun (WGS) entry which is preliminary data.</text>
</comment>
<dbReference type="Proteomes" id="UP000095008">
    <property type="component" value="Unassembled WGS sequence"/>
</dbReference>
<evidence type="ECO:0000313" key="8">
    <source>
        <dbReference type="Proteomes" id="UP000095008"/>
    </source>
</evidence>
<sequence length="310" mass="34317">MYKKGTVVDISTDETEVPQFPISVVEQETGISKELLRMWERRYAFPVPGRDAAGNRLYSRAQIERLHRINQLLAAGYRPGAVVGADAQKIDNLVAEIPAQHSAPREDPAVLAEALNMLASDRPEQLRSYMRRQLQQEGLPRFVLQVAAPLLQRVARARMIGEIKAYREGCLQELLMECLYVATSQLPGGETRLRVLLASFPGEGRTLELQMTRALLMGEGVDVLFIGSEPEVDDLIAAAEACHVQVIHLAVSAASVNAQNRQLLHDLQQRMPAGVSLWLGGSGCQELGAAKDEPCFVRLQDMLKAIREWA</sequence>
<dbReference type="Proteomes" id="UP000094893">
    <property type="component" value="Unassembled WGS sequence"/>
</dbReference>
<name>A0A1C2JID8_ACITH</name>
<dbReference type="SUPFAM" id="SSF46955">
    <property type="entry name" value="Putative DNA-binding domain"/>
    <property type="match status" value="1"/>
</dbReference>